<evidence type="ECO:0008006" key="4">
    <source>
        <dbReference type="Google" id="ProtNLM"/>
    </source>
</evidence>
<dbReference type="PANTHER" id="PTHR35725:SF4">
    <property type="entry name" value="CLASSICAL ARABINOGALACTAN PROTEIN 26"/>
    <property type="match status" value="1"/>
</dbReference>
<dbReference type="EMBL" id="GHES01035068">
    <property type="protein sequence ID" value="MPA65627.1"/>
    <property type="molecule type" value="Transcribed_RNA"/>
</dbReference>
<feature type="compositionally biased region" description="Low complexity" evidence="1">
    <location>
        <begin position="65"/>
        <end position="74"/>
    </location>
</feature>
<keyword evidence="2" id="KW-0732">Signal</keyword>
<evidence type="ECO:0000256" key="1">
    <source>
        <dbReference type="SAM" id="MobiDB-lite"/>
    </source>
</evidence>
<evidence type="ECO:0000313" key="3">
    <source>
        <dbReference type="EMBL" id="MPA65627.1"/>
    </source>
</evidence>
<feature type="compositionally biased region" description="Low complexity" evidence="1">
    <location>
        <begin position="97"/>
        <end position="106"/>
    </location>
</feature>
<evidence type="ECO:0000256" key="2">
    <source>
        <dbReference type="SAM" id="SignalP"/>
    </source>
</evidence>
<organism evidence="3">
    <name type="scientific">Davidia involucrata</name>
    <name type="common">Dove tree</name>
    <dbReference type="NCBI Taxonomy" id="16924"/>
    <lineage>
        <taxon>Eukaryota</taxon>
        <taxon>Viridiplantae</taxon>
        <taxon>Streptophyta</taxon>
        <taxon>Embryophyta</taxon>
        <taxon>Tracheophyta</taxon>
        <taxon>Spermatophyta</taxon>
        <taxon>Magnoliopsida</taxon>
        <taxon>eudicotyledons</taxon>
        <taxon>Gunneridae</taxon>
        <taxon>Pentapetalae</taxon>
        <taxon>asterids</taxon>
        <taxon>Cornales</taxon>
        <taxon>Nyssaceae</taxon>
        <taxon>Davidia</taxon>
    </lineage>
</organism>
<reference evidence="3" key="1">
    <citation type="submission" date="2019-08" db="EMBL/GenBank/DDBJ databases">
        <title>Reference gene set and small RNA set construction with multiple tissues from Davidia involucrata Baill.</title>
        <authorList>
            <person name="Yang H."/>
            <person name="Zhou C."/>
            <person name="Li G."/>
            <person name="Wang J."/>
            <person name="Gao P."/>
            <person name="Wang M."/>
            <person name="Wang R."/>
            <person name="Zhao Y."/>
        </authorList>
    </citation>
    <scope>NUCLEOTIDE SEQUENCE</scope>
    <source>
        <tissue evidence="3">Mixed with DoveR01_LX</tissue>
    </source>
</reference>
<gene>
    <name evidence="3" type="ORF">Din_035068</name>
</gene>
<accession>A0A5B7B9R3</accession>
<dbReference type="AlphaFoldDB" id="A0A5B7B9R3"/>
<dbReference type="InterPro" id="IPR039346">
    <property type="entry name" value="AGP25/26"/>
</dbReference>
<feature type="region of interest" description="Disordered" evidence="1">
    <location>
        <begin position="39"/>
        <end position="106"/>
    </location>
</feature>
<protein>
    <recommendedName>
        <fullName evidence="4">Classical arabinogalactan protein 26-like</fullName>
    </recommendedName>
</protein>
<proteinExistence type="predicted"/>
<name>A0A5B7B9R3_DAVIN</name>
<feature type="signal peptide" evidence="2">
    <location>
        <begin position="1"/>
        <end position="21"/>
    </location>
</feature>
<feature type="chain" id="PRO_5023146578" description="Classical arabinogalactan protein 26-like" evidence="2">
    <location>
        <begin position="22"/>
        <end position="138"/>
    </location>
</feature>
<sequence>MAAWKWLLTLGMVFMAYPSSSLPTSTISAAPAFLPNPPSLSSPPLPTLSPDINPLLPSPGGAGLSPTESSVPTIPSSPSPPNPDATAVAPGPGMAFSPSGSLPDSSSVALNLSGPLHSVMLLLGLLPFWLIQLSGNVS</sequence>
<dbReference type="PANTHER" id="PTHR35725">
    <property type="entry name" value="CLASSICAL ARABINOGALACTAN PROTEIN 26"/>
    <property type="match status" value="1"/>
</dbReference>